<evidence type="ECO:0000256" key="2">
    <source>
        <dbReference type="RuleBase" id="RU000363"/>
    </source>
</evidence>
<keyword evidence="3" id="KW-0560">Oxidoreductase</keyword>
<dbReference type="Gene3D" id="3.40.50.720">
    <property type="entry name" value="NAD(P)-binding Rossmann-like Domain"/>
    <property type="match status" value="1"/>
</dbReference>
<dbReference type="SUPFAM" id="SSF51735">
    <property type="entry name" value="NAD(P)-binding Rossmann-fold domains"/>
    <property type="match status" value="1"/>
</dbReference>
<dbReference type="EC" id="1.1.1.30" evidence="3"/>
<dbReference type="RefSeq" id="WP_046520461.1">
    <property type="nucleotide sequence ID" value="NZ_LAVS01000038.1"/>
</dbReference>
<comment type="similarity">
    <text evidence="1 2">Belongs to the short-chain dehydrogenases/reductases (SDR) family.</text>
</comment>
<evidence type="ECO:0000313" key="4">
    <source>
        <dbReference type="Proteomes" id="UP000276260"/>
    </source>
</evidence>
<evidence type="ECO:0000256" key="1">
    <source>
        <dbReference type="ARBA" id="ARBA00006484"/>
    </source>
</evidence>
<gene>
    <name evidence="3" type="ORF">EIK76_07495</name>
</gene>
<dbReference type="InterPro" id="IPR011294">
    <property type="entry name" value="3-OHbutyrate_DH"/>
</dbReference>
<keyword evidence="4" id="KW-1185">Reference proteome</keyword>
<protein>
    <submittedName>
        <fullName evidence="3">3-hydroxybutyrate dehydrogenase</fullName>
        <ecNumber evidence="3">1.1.1.30</ecNumber>
    </submittedName>
</protein>
<accession>A0A3P3QRJ4</accession>
<dbReference type="PANTHER" id="PTHR42879:SF2">
    <property type="entry name" value="3-OXOACYL-[ACYL-CARRIER-PROTEIN] REDUCTASE FABG"/>
    <property type="match status" value="1"/>
</dbReference>
<dbReference type="AlphaFoldDB" id="A0A3P3QRJ4"/>
<comment type="caution">
    <text evidence="3">The sequence shown here is derived from an EMBL/GenBank/DDBJ whole genome shotgun (WGS) entry which is preliminary data.</text>
</comment>
<name>A0A3P3QRJ4_9GAMM</name>
<dbReference type="FunFam" id="3.40.50.720:FF:000084">
    <property type="entry name" value="Short-chain dehydrogenase reductase"/>
    <property type="match status" value="1"/>
</dbReference>
<dbReference type="InterPro" id="IPR050259">
    <property type="entry name" value="SDR"/>
</dbReference>
<sequence length="249" mass="27103">MNVLITGGTGGIGFAVAEHFGRLGHHVILADINSSQLELRQHELEAAGYRASRIRLDLTEQSSIEACALAYQVDILINNAGVQHVARLEDFPEQKWQQLLQVMLTGPAMLTKAVLPRMQQQGFGRVINIGSIHALVASPFKSAYVAAKHGLLGFSKVVALENANFDFTINTICPAYVRTPLVDQQIAAQSKEHNLTEQQVIEQIMLAPMPQKAFIGVDEIASTAAFLCEPAARHITAQTLVLDGGWTAR</sequence>
<evidence type="ECO:0000313" key="3">
    <source>
        <dbReference type="EMBL" id="RRJ23886.1"/>
    </source>
</evidence>
<dbReference type="NCBIfam" id="TIGR01963">
    <property type="entry name" value="PHB_DH"/>
    <property type="match status" value="1"/>
</dbReference>
<dbReference type="PROSITE" id="PS00061">
    <property type="entry name" value="ADH_SHORT"/>
    <property type="match status" value="1"/>
</dbReference>
<dbReference type="InterPro" id="IPR036291">
    <property type="entry name" value="NAD(P)-bd_dom_sf"/>
</dbReference>
<dbReference type="GO" id="GO:0032787">
    <property type="term" value="P:monocarboxylic acid metabolic process"/>
    <property type="evidence" value="ECO:0007669"/>
    <property type="project" value="UniProtKB-ARBA"/>
</dbReference>
<dbReference type="NCBIfam" id="NF009093">
    <property type="entry name" value="PRK12429.1"/>
    <property type="match status" value="1"/>
</dbReference>
<reference evidence="3 4" key="1">
    <citation type="submission" date="2018-11" db="EMBL/GenBank/DDBJ databases">
        <title>Draft genome analysis of Rheinheimera mesophila isolated from an industrial waste site.</title>
        <authorList>
            <person name="Yu Q."/>
            <person name="Qi Y."/>
            <person name="Zhang H."/>
            <person name="Lu Y."/>
            <person name="Pu J."/>
        </authorList>
    </citation>
    <scope>NUCLEOTIDE SEQUENCE [LARGE SCALE GENOMIC DNA]</scope>
    <source>
        <strain evidence="3 4">IITR13</strain>
    </source>
</reference>
<dbReference type="InterPro" id="IPR002347">
    <property type="entry name" value="SDR_fam"/>
</dbReference>
<dbReference type="PRINTS" id="PR00081">
    <property type="entry name" value="GDHRDH"/>
</dbReference>
<proteinExistence type="inferred from homology"/>
<dbReference type="Proteomes" id="UP000276260">
    <property type="component" value="Unassembled WGS sequence"/>
</dbReference>
<dbReference type="PANTHER" id="PTHR42879">
    <property type="entry name" value="3-OXOACYL-(ACYL-CARRIER-PROTEIN) REDUCTASE"/>
    <property type="match status" value="1"/>
</dbReference>
<organism evidence="3 4">
    <name type="scientific">Rheinheimera mesophila</name>
    <dbReference type="NCBI Taxonomy" id="1547515"/>
    <lineage>
        <taxon>Bacteria</taxon>
        <taxon>Pseudomonadati</taxon>
        <taxon>Pseudomonadota</taxon>
        <taxon>Gammaproteobacteria</taxon>
        <taxon>Chromatiales</taxon>
        <taxon>Chromatiaceae</taxon>
        <taxon>Rheinheimera</taxon>
    </lineage>
</organism>
<dbReference type="EMBL" id="RRCF01000001">
    <property type="protein sequence ID" value="RRJ23886.1"/>
    <property type="molecule type" value="Genomic_DNA"/>
</dbReference>
<dbReference type="PRINTS" id="PR00080">
    <property type="entry name" value="SDRFAMILY"/>
</dbReference>
<dbReference type="Pfam" id="PF00106">
    <property type="entry name" value="adh_short"/>
    <property type="match status" value="1"/>
</dbReference>
<dbReference type="InterPro" id="IPR020904">
    <property type="entry name" value="Sc_DH/Rdtase_CS"/>
</dbReference>
<dbReference type="OrthoDB" id="9804774at2"/>
<dbReference type="GO" id="GO:0003858">
    <property type="term" value="F:3-hydroxybutyrate dehydrogenase activity"/>
    <property type="evidence" value="ECO:0007669"/>
    <property type="project" value="UniProtKB-EC"/>
</dbReference>